<keyword evidence="3" id="KW-1185">Reference proteome</keyword>
<comment type="caution">
    <text evidence="2">The sequence shown here is derived from an EMBL/GenBank/DDBJ whole genome shotgun (WGS) entry which is preliminary data.</text>
</comment>
<sequence>MKYLDALFVALYQRRPNMLSIVFIVSALLLLNELTLAILLHRVYAYPKALFQYFFELLPFTNALFLAFRYRRGARSYYLHDANAPSISGWHIVGYITLTVVLFCVAGRL</sequence>
<feature type="transmembrane region" description="Helical" evidence="1">
    <location>
        <begin position="89"/>
        <end position="108"/>
    </location>
</feature>
<evidence type="ECO:0000256" key="1">
    <source>
        <dbReference type="SAM" id="Phobius"/>
    </source>
</evidence>
<dbReference type="RefSeq" id="WP_125418037.1">
    <property type="nucleotide sequence ID" value="NZ_RWIT01000001.1"/>
</dbReference>
<reference evidence="2 3" key="1">
    <citation type="submission" date="2018-12" db="EMBL/GenBank/DDBJ databases">
        <authorList>
            <person name="Feng G."/>
            <person name="Zhu H."/>
        </authorList>
    </citation>
    <scope>NUCLEOTIDE SEQUENCE [LARGE SCALE GENOMIC DNA]</scope>
    <source>
        <strain evidence="2 3">KCTC 12533</strain>
    </source>
</reference>
<evidence type="ECO:0000313" key="3">
    <source>
        <dbReference type="Proteomes" id="UP000273500"/>
    </source>
</evidence>
<protein>
    <submittedName>
        <fullName evidence="2">Uncharacterized protein</fullName>
    </submittedName>
</protein>
<dbReference type="Proteomes" id="UP000273500">
    <property type="component" value="Unassembled WGS sequence"/>
</dbReference>
<keyword evidence="1" id="KW-0812">Transmembrane</keyword>
<organism evidence="2 3">
    <name type="scientific">Hymenobacter rigui</name>
    <dbReference type="NCBI Taxonomy" id="334424"/>
    <lineage>
        <taxon>Bacteria</taxon>
        <taxon>Pseudomonadati</taxon>
        <taxon>Bacteroidota</taxon>
        <taxon>Cytophagia</taxon>
        <taxon>Cytophagales</taxon>
        <taxon>Hymenobacteraceae</taxon>
        <taxon>Hymenobacter</taxon>
    </lineage>
</organism>
<gene>
    <name evidence="2" type="ORF">EI291_03600</name>
</gene>
<keyword evidence="1" id="KW-1133">Transmembrane helix</keyword>
<evidence type="ECO:0000313" key="2">
    <source>
        <dbReference type="EMBL" id="RSK51404.1"/>
    </source>
</evidence>
<accession>A0A3R9MQU4</accession>
<dbReference type="OrthoDB" id="9973578at2"/>
<proteinExistence type="predicted"/>
<dbReference type="EMBL" id="RWIT01000001">
    <property type="protein sequence ID" value="RSK51404.1"/>
    <property type="molecule type" value="Genomic_DNA"/>
</dbReference>
<dbReference type="AlphaFoldDB" id="A0A3R9MQU4"/>
<feature type="transmembrane region" description="Helical" evidence="1">
    <location>
        <begin position="21"/>
        <end position="44"/>
    </location>
</feature>
<name>A0A3R9MQU4_9BACT</name>
<keyword evidence="1" id="KW-0472">Membrane</keyword>